<feature type="compositionally biased region" description="Basic residues" evidence="1">
    <location>
        <begin position="289"/>
        <end position="299"/>
    </location>
</feature>
<dbReference type="AlphaFoldDB" id="A0A6J4THS2"/>
<feature type="non-terminal residue" evidence="2">
    <location>
        <position position="1"/>
    </location>
</feature>
<feature type="region of interest" description="Disordered" evidence="1">
    <location>
        <begin position="26"/>
        <end position="47"/>
    </location>
</feature>
<evidence type="ECO:0000313" key="2">
    <source>
        <dbReference type="EMBL" id="CAA9522959.1"/>
    </source>
</evidence>
<gene>
    <name evidence="2" type="ORF">AVDCRST_MAG31-1715</name>
</gene>
<dbReference type="EMBL" id="CADCWA010000130">
    <property type="protein sequence ID" value="CAA9522959.1"/>
    <property type="molecule type" value="Genomic_DNA"/>
</dbReference>
<feature type="non-terminal residue" evidence="2">
    <location>
        <position position="440"/>
    </location>
</feature>
<name>A0A6J4THS2_9SPHN</name>
<organism evidence="2">
    <name type="scientific">uncultured Sphingomonas sp</name>
    <dbReference type="NCBI Taxonomy" id="158754"/>
    <lineage>
        <taxon>Bacteria</taxon>
        <taxon>Pseudomonadati</taxon>
        <taxon>Pseudomonadota</taxon>
        <taxon>Alphaproteobacteria</taxon>
        <taxon>Sphingomonadales</taxon>
        <taxon>Sphingomonadaceae</taxon>
        <taxon>Sphingomonas</taxon>
        <taxon>environmental samples</taxon>
    </lineage>
</organism>
<feature type="region of interest" description="Disordered" evidence="1">
    <location>
        <begin position="63"/>
        <end position="116"/>
    </location>
</feature>
<reference evidence="2" key="1">
    <citation type="submission" date="2020-02" db="EMBL/GenBank/DDBJ databases">
        <authorList>
            <person name="Meier V. D."/>
        </authorList>
    </citation>
    <scope>NUCLEOTIDE SEQUENCE</scope>
    <source>
        <strain evidence="2">AVDCRST_MAG31</strain>
    </source>
</reference>
<feature type="compositionally biased region" description="Low complexity" evidence="1">
    <location>
        <begin position="189"/>
        <end position="198"/>
    </location>
</feature>
<feature type="compositionally biased region" description="Basic and acidic residues" evidence="1">
    <location>
        <begin position="26"/>
        <end position="41"/>
    </location>
</feature>
<sequence length="440" mass="45771">ACCAYPSAGLTGCCPARRGDRGELAEGRSLRSAEGRAEGARHGHGRCGRHAAGARACARRPAVAARGGMERRARRPAEAGAPPLHRPSPGACSLSDGLGQPVGRAHSGGRPSARARFDRQARFSAAQAAGAWRRGSARAFPVRSAAGSQAARLPGRARASGRRQGRRGDDPQPQSRAQALRGAGGDQHGAGSSPASAGRAEQPQVYPGRRRGGAADHVRGRAAGRQHEGDRRDRPVAHPDDGGLNALRQRQPVLERPARSGRQDHRAPGARGGGAVPRRPPLRGARQLGGRRKGGRSCHRRLESSRGGQGGTAGAAAARWDQLDGRSQVHVAEPLRHLPARHPGQGPVCQGRTAPQQRLRPAGGRPPAGPLGVRRGSGGDQPRRRAAGRPQGAGSRLHHLPDGRAERQPAGVSPGRLRAGPGAACQVRSARPQGQGNRPL</sequence>
<feature type="compositionally biased region" description="Low complexity" evidence="1">
    <location>
        <begin position="355"/>
        <end position="374"/>
    </location>
</feature>
<feature type="region of interest" description="Disordered" evidence="1">
    <location>
        <begin position="128"/>
        <end position="440"/>
    </location>
</feature>
<proteinExistence type="predicted"/>
<feature type="compositionally biased region" description="Basic and acidic residues" evidence="1">
    <location>
        <begin position="213"/>
        <end position="241"/>
    </location>
</feature>
<feature type="compositionally biased region" description="Basic and acidic residues" evidence="1">
    <location>
        <begin position="68"/>
        <end position="77"/>
    </location>
</feature>
<evidence type="ECO:0000256" key="1">
    <source>
        <dbReference type="SAM" id="MobiDB-lite"/>
    </source>
</evidence>
<accession>A0A6J4THS2</accession>
<feature type="compositionally biased region" description="Basic and acidic residues" evidence="1">
    <location>
        <begin position="256"/>
        <end position="267"/>
    </location>
</feature>
<feature type="compositionally biased region" description="Low complexity" evidence="1">
    <location>
        <begin position="128"/>
        <end position="139"/>
    </location>
</feature>
<protein>
    <submittedName>
        <fullName evidence="2">Uncharacterized protein</fullName>
    </submittedName>
</protein>